<evidence type="ECO:0000313" key="1">
    <source>
        <dbReference type="EMBL" id="MBP1853191.1"/>
    </source>
</evidence>
<reference evidence="1 2" key="1">
    <citation type="submission" date="2021-03" db="EMBL/GenBank/DDBJ databases">
        <title>Genomic Encyclopedia of Type Strains, Phase IV (KMG-IV): sequencing the most valuable type-strain genomes for metagenomic binning, comparative biology and taxonomic classification.</title>
        <authorList>
            <person name="Goeker M."/>
        </authorList>
    </citation>
    <scope>NUCLEOTIDE SEQUENCE [LARGE SCALE GENOMIC DNA]</scope>
    <source>
        <strain evidence="1 2">DSM 21600</strain>
    </source>
</reference>
<evidence type="ECO:0000313" key="2">
    <source>
        <dbReference type="Proteomes" id="UP000759443"/>
    </source>
</evidence>
<accession>A0ABS4E5K6</accession>
<dbReference type="Gene3D" id="3.90.550.10">
    <property type="entry name" value="Spore Coat Polysaccharide Biosynthesis Protein SpsA, Chain A"/>
    <property type="match status" value="1"/>
</dbReference>
<sequence>MSSPRDAASASAPSGAATENRQAQTVLRVAVGIASAGRPGVLEQTVGHLIDILPRDTPIFVCVPDMQDAGHLAQASQVSLLVGRRGLTHQRNAILQAAVGRSDLLVFFDDDFIPDALYLQTMSQAFNDHPDIVIATGNVLADGILDLPLTMDDAAAALAQPHRASGEITPVYNAYGCNMALRLQPVERNALQFDESLPLYAWLEDVDFSRAIASHGRSVKVMDAVGVHLGVRSGRQPGLRLGYSQIANPVYLSRKGTMATGRATAQIARNILANIRGVALFDRAIDRRGRLQGNVLGLIELVLGRLSPLRVLKFSPRGASTPSEMSRTTP</sequence>
<dbReference type="EMBL" id="JAGGJU010000015">
    <property type="protein sequence ID" value="MBP1853191.1"/>
    <property type="molecule type" value="Genomic_DNA"/>
</dbReference>
<protein>
    <recommendedName>
        <fullName evidence="3">Glycosyltransferase</fullName>
    </recommendedName>
</protein>
<gene>
    <name evidence="1" type="ORF">J2Z17_004650</name>
</gene>
<proteinExistence type="predicted"/>
<dbReference type="InterPro" id="IPR029044">
    <property type="entry name" value="Nucleotide-diphossugar_trans"/>
</dbReference>
<dbReference type="Proteomes" id="UP000759443">
    <property type="component" value="Unassembled WGS sequence"/>
</dbReference>
<comment type="caution">
    <text evidence="1">The sequence shown here is derived from an EMBL/GenBank/DDBJ whole genome shotgun (WGS) entry which is preliminary data.</text>
</comment>
<dbReference type="RefSeq" id="WP_209948779.1">
    <property type="nucleotide sequence ID" value="NZ_JAGGJU010000015.1"/>
</dbReference>
<dbReference type="CDD" id="cd00761">
    <property type="entry name" value="Glyco_tranf_GTA_type"/>
    <property type="match status" value="1"/>
</dbReference>
<organism evidence="1 2">
    <name type="scientific">Rhizobium halophytocola</name>
    <dbReference type="NCBI Taxonomy" id="735519"/>
    <lineage>
        <taxon>Bacteria</taxon>
        <taxon>Pseudomonadati</taxon>
        <taxon>Pseudomonadota</taxon>
        <taxon>Alphaproteobacteria</taxon>
        <taxon>Hyphomicrobiales</taxon>
        <taxon>Rhizobiaceae</taxon>
        <taxon>Rhizobium/Agrobacterium group</taxon>
        <taxon>Rhizobium</taxon>
    </lineage>
</organism>
<evidence type="ECO:0008006" key="3">
    <source>
        <dbReference type="Google" id="ProtNLM"/>
    </source>
</evidence>
<keyword evidence="2" id="KW-1185">Reference proteome</keyword>
<name>A0ABS4E5K6_9HYPH</name>
<dbReference type="SUPFAM" id="SSF53448">
    <property type="entry name" value="Nucleotide-diphospho-sugar transferases"/>
    <property type="match status" value="1"/>
</dbReference>